<dbReference type="AlphaFoldDB" id="A0A1Y1V168"/>
<protein>
    <submittedName>
        <fullName evidence="1">Uncharacterized protein</fullName>
    </submittedName>
</protein>
<proteinExistence type="predicted"/>
<evidence type="ECO:0000313" key="1">
    <source>
        <dbReference type="EMBL" id="ORX44816.1"/>
    </source>
</evidence>
<dbReference type="OrthoDB" id="7478066at2759"/>
<dbReference type="EMBL" id="MCFH01000043">
    <property type="protein sequence ID" value="ORX44816.1"/>
    <property type="molecule type" value="Genomic_DNA"/>
</dbReference>
<dbReference type="Proteomes" id="UP000193719">
    <property type="component" value="Unassembled WGS sequence"/>
</dbReference>
<gene>
    <name evidence="1" type="ORF">BCR36DRAFT_121409</name>
</gene>
<sequence>MAVPHRQHPEVQEDFYLRKGGCYKLLTCEGRRIKHKNGGVAEKNLLTELEDAEAQDALAASIISTNVSRECLEHIKTLDTAFEIMQKLKTLYQGSESSDIQHWMKKLYSLKAKSLTACKCKSL</sequence>
<comment type="caution">
    <text evidence="1">The sequence shown here is derived from an EMBL/GenBank/DDBJ whole genome shotgun (WGS) entry which is preliminary data.</text>
</comment>
<organism evidence="1 2">
    <name type="scientific">Piromyces finnis</name>
    <dbReference type="NCBI Taxonomy" id="1754191"/>
    <lineage>
        <taxon>Eukaryota</taxon>
        <taxon>Fungi</taxon>
        <taxon>Fungi incertae sedis</taxon>
        <taxon>Chytridiomycota</taxon>
        <taxon>Chytridiomycota incertae sedis</taxon>
        <taxon>Neocallimastigomycetes</taxon>
        <taxon>Neocallimastigales</taxon>
        <taxon>Neocallimastigaceae</taxon>
        <taxon>Piromyces</taxon>
    </lineage>
</organism>
<keyword evidence="2" id="KW-1185">Reference proteome</keyword>
<reference evidence="1 2" key="1">
    <citation type="submission" date="2016-08" db="EMBL/GenBank/DDBJ databases">
        <title>Genomes of anaerobic fungi encode conserved fungal cellulosomes for biomass hydrolysis.</title>
        <authorList>
            <consortium name="DOE Joint Genome Institute"/>
            <person name="Haitjema C.H."/>
            <person name="Gilmore S.P."/>
            <person name="Henske J.K."/>
            <person name="Solomon K.V."/>
            <person name="De Groot R."/>
            <person name="Kuo A."/>
            <person name="Mondo S.J."/>
            <person name="Salamov A.A."/>
            <person name="Labutti K."/>
            <person name="Zhao Z."/>
            <person name="Chiniquy J."/>
            <person name="Barry K."/>
            <person name="Brewer H.M."/>
            <person name="Purvine S.O."/>
            <person name="Wright A.T."/>
            <person name="Boxma B."/>
            <person name="Van Alen T."/>
            <person name="Hackstein J.H."/>
            <person name="Baker S.E."/>
            <person name="Grigoriev I.V."/>
            <person name="O'Malley M.A."/>
        </authorList>
    </citation>
    <scope>NUCLEOTIDE SEQUENCE [LARGE SCALE GENOMIC DNA]</scope>
    <source>
        <strain evidence="2">finn</strain>
    </source>
</reference>
<name>A0A1Y1V168_9FUNG</name>
<reference evidence="1 2" key="2">
    <citation type="submission" date="2016-08" db="EMBL/GenBank/DDBJ databases">
        <title>Pervasive Adenine N6-methylation of Active Genes in Fungi.</title>
        <authorList>
            <consortium name="DOE Joint Genome Institute"/>
            <person name="Mondo S.J."/>
            <person name="Dannebaum R.O."/>
            <person name="Kuo R.C."/>
            <person name="Labutti K."/>
            <person name="Haridas S."/>
            <person name="Kuo A."/>
            <person name="Salamov A."/>
            <person name="Ahrendt S.R."/>
            <person name="Lipzen A."/>
            <person name="Sullivan W."/>
            <person name="Andreopoulos W.B."/>
            <person name="Clum A."/>
            <person name="Lindquist E."/>
            <person name="Daum C."/>
            <person name="Ramamoorthy G.K."/>
            <person name="Gryganskyi A."/>
            <person name="Culley D."/>
            <person name="Magnuson J.K."/>
            <person name="James T.Y."/>
            <person name="O'Malley M.A."/>
            <person name="Stajich J.E."/>
            <person name="Spatafora J.W."/>
            <person name="Visel A."/>
            <person name="Grigoriev I.V."/>
        </authorList>
    </citation>
    <scope>NUCLEOTIDE SEQUENCE [LARGE SCALE GENOMIC DNA]</scope>
    <source>
        <strain evidence="2">finn</strain>
    </source>
</reference>
<dbReference type="Pfam" id="PF14223">
    <property type="entry name" value="Retrotran_gag_2"/>
    <property type="match status" value="1"/>
</dbReference>
<accession>A0A1Y1V168</accession>
<evidence type="ECO:0000313" key="2">
    <source>
        <dbReference type="Proteomes" id="UP000193719"/>
    </source>
</evidence>